<accession>A0A3P7P0M2</accession>
<organism evidence="4 5">
    <name type="scientific">Cylicostephanus goldi</name>
    <name type="common">Nematode worm</name>
    <dbReference type="NCBI Taxonomy" id="71465"/>
    <lineage>
        <taxon>Eukaryota</taxon>
        <taxon>Metazoa</taxon>
        <taxon>Ecdysozoa</taxon>
        <taxon>Nematoda</taxon>
        <taxon>Chromadorea</taxon>
        <taxon>Rhabditida</taxon>
        <taxon>Rhabditina</taxon>
        <taxon>Rhabditomorpha</taxon>
        <taxon>Strongyloidea</taxon>
        <taxon>Strongylidae</taxon>
        <taxon>Cylicostephanus</taxon>
    </lineage>
</organism>
<dbReference type="GO" id="GO:0042302">
    <property type="term" value="F:structural constituent of cuticle"/>
    <property type="evidence" value="ECO:0007669"/>
    <property type="project" value="InterPro"/>
</dbReference>
<sequence>MGAIISSTVITLSTAGMLCIYVGTLEREMTSELDQIKKDTDSLWRDMVSMDQNLEATRRARRDLEEVLDVTEAEAVFPDQGRVTQIPVLLSRCSKSHILPKLLFGTKYCTKYAFTLTRLTNFVQKFTSNILGREDSVNRIIDLLR</sequence>
<evidence type="ECO:0000313" key="4">
    <source>
        <dbReference type="EMBL" id="VDN35911.1"/>
    </source>
</evidence>
<reference evidence="4 5" key="1">
    <citation type="submission" date="2018-11" db="EMBL/GenBank/DDBJ databases">
        <authorList>
            <consortium name="Pathogen Informatics"/>
        </authorList>
    </citation>
    <scope>NUCLEOTIDE SEQUENCE [LARGE SCALE GENOMIC DNA]</scope>
</reference>
<evidence type="ECO:0000313" key="5">
    <source>
        <dbReference type="Proteomes" id="UP000271889"/>
    </source>
</evidence>
<dbReference type="EMBL" id="UYRV01128010">
    <property type="protein sequence ID" value="VDN35911.1"/>
    <property type="molecule type" value="Genomic_DNA"/>
</dbReference>
<feature type="domain" description="Nematode cuticle collagen N-terminal" evidence="3">
    <location>
        <begin position="5"/>
        <end position="47"/>
    </location>
</feature>
<keyword evidence="5" id="KW-1185">Reference proteome</keyword>
<dbReference type="OrthoDB" id="10037288at2759"/>
<dbReference type="InterPro" id="IPR002486">
    <property type="entry name" value="Col_cuticle_N"/>
</dbReference>
<dbReference type="Pfam" id="PF01484">
    <property type="entry name" value="Col_cuticle_N"/>
    <property type="match status" value="1"/>
</dbReference>
<gene>
    <name evidence="4" type="ORF">CGOC_LOCUS13064</name>
</gene>
<proteinExistence type="predicted"/>
<feature type="coiled-coil region" evidence="2">
    <location>
        <begin position="47"/>
        <end position="74"/>
    </location>
</feature>
<name>A0A3P7P0M2_CYLGO</name>
<keyword evidence="1" id="KW-0677">Repeat</keyword>
<dbReference type="Proteomes" id="UP000271889">
    <property type="component" value="Unassembled WGS sequence"/>
</dbReference>
<dbReference type="AlphaFoldDB" id="A0A3P7P0M2"/>
<evidence type="ECO:0000259" key="3">
    <source>
        <dbReference type="Pfam" id="PF01484"/>
    </source>
</evidence>
<evidence type="ECO:0000256" key="1">
    <source>
        <dbReference type="ARBA" id="ARBA00022737"/>
    </source>
</evidence>
<keyword evidence="2" id="KW-0175">Coiled coil</keyword>
<evidence type="ECO:0000256" key="2">
    <source>
        <dbReference type="SAM" id="Coils"/>
    </source>
</evidence>
<protein>
    <recommendedName>
        <fullName evidence="3">Nematode cuticle collagen N-terminal domain-containing protein</fullName>
    </recommendedName>
</protein>